<dbReference type="EMBL" id="CP159925">
    <property type="protein sequence ID" value="XCO75428.1"/>
    <property type="molecule type" value="Genomic_DNA"/>
</dbReference>
<accession>A0AAU8MS99</accession>
<dbReference type="RefSeq" id="WP_363798433.1">
    <property type="nucleotide sequence ID" value="NZ_CP159925.1"/>
</dbReference>
<proteinExistence type="predicted"/>
<name>A0AAU8MS99_9GAMM</name>
<evidence type="ECO:0000313" key="1">
    <source>
        <dbReference type="EMBL" id="XCO75428.1"/>
    </source>
</evidence>
<gene>
    <name evidence="1" type="ORF">ABU614_01100</name>
</gene>
<dbReference type="AlphaFoldDB" id="A0AAU8MS99"/>
<sequence length="78" mass="8911">MNEKTEQLKDFLRGMKQAKRVELARLSAYADWHGAARRELERRAEQLLETLPDDILAGLVSGEIQMRETIADVLAEQS</sequence>
<organism evidence="1">
    <name type="scientific">Lysobacter firmicutimachus</name>
    <dbReference type="NCBI Taxonomy" id="1792846"/>
    <lineage>
        <taxon>Bacteria</taxon>
        <taxon>Pseudomonadati</taxon>
        <taxon>Pseudomonadota</taxon>
        <taxon>Gammaproteobacteria</taxon>
        <taxon>Lysobacterales</taxon>
        <taxon>Lysobacteraceae</taxon>
        <taxon>Lysobacter</taxon>
    </lineage>
</organism>
<reference evidence="1" key="1">
    <citation type="submission" date="2024-06" db="EMBL/GenBank/DDBJ databases">
        <authorList>
            <person name="Li S."/>
        </authorList>
    </citation>
    <scope>NUCLEOTIDE SEQUENCE</scope>
    <source>
        <strain evidence="1">SR10</strain>
    </source>
</reference>
<protein>
    <submittedName>
        <fullName evidence="1">Uncharacterized protein</fullName>
    </submittedName>
</protein>